<dbReference type="EC" id="3.5.3.6" evidence="1"/>
<sequence length="413" mass="46554">MTSPIHNFSEIGKLKTVLLKRPGREIENFTPDMMPRLLFDDIPYLPKAQEEHDYFANTLRDNGVEVLYLEKLAAEALDAGGAELKDKFLEQMLTESGYAAGSTHDALKEYLASMNNQDMVNKIMEGVRKNEIDFVPTDLQSMAENENYEFYMDPMPNLYFTRDPSATIGEGLSINHMTFAARQRESLFNQIIIEHHPRFANQGIHVWRDRNHSTRIEGGDELVLNDHVMAIGVSQRTSADAIEDIARNLFNESNYDTVIAIRIPHNHAMMHLDTVFTMINYDQFTVHPGILGEGGHIDTYTLTPGEGDEGIHIQHRTDLKQVLKDALHLDDLDLIPTGNGDPIIAGREQWNDGSNTLAIAPGVVVTYNRNYVSNELLRQHGLKVLEVISSELSRGRGGPRCMSCPIVREDLTK</sequence>
<dbReference type="Proteomes" id="UP001149860">
    <property type="component" value="Chromosome"/>
</dbReference>
<gene>
    <name evidence="1" type="primary">arcA</name>
    <name evidence="1" type="ORF">O0236_009615</name>
</gene>
<dbReference type="EMBL" id="CP168151">
    <property type="protein sequence ID" value="XFD39638.1"/>
    <property type="molecule type" value="Genomic_DNA"/>
</dbReference>
<organism evidence="1 2">
    <name type="scientific">Lentilactobacillus terminaliae</name>
    <dbReference type="NCBI Taxonomy" id="3003483"/>
    <lineage>
        <taxon>Bacteria</taxon>
        <taxon>Bacillati</taxon>
        <taxon>Bacillota</taxon>
        <taxon>Bacilli</taxon>
        <taxon>Lactobacillales</taxon>
        <taxon>Lactobacillaceae</taxon>
        <taxon>Lentilactobacillus</taxon>
    </lineage>
</organism>
<evidence type="ECO:0000313" key="1">
    <source>
        <dbReference type="EMBL" id="XFD39638.1"/>
    </source>
</evidence>
<keyword evidence="1" id="KW-0378">Hydrolase</keyword>
<evidence type="ECO:0000313" key="2">
    <source>
        <dbReference type="Proteomes" id="UP001149860"/>
    </source>
</evidence>
<accession>A0ACD5DE13</accession>
<reference evidence="1" key="1">
    <citation type="submission" date="2024-08" db="EMBL/GenBank/DDBJ databases">
        <title>Lentilactobacillus sp. nov., isolated from tree bark.</title>
        <authorList>
            <person name="Phuengjayaem S."/>
            <person name="Tanasupawat S."/>
        </authorList>
    </citation>
    <scope>NUCLEOTIDE SEQUENCE</scope>
    <source>
        <strain evidence="1">SPB1-3</strain>
    </source>
</reference>
<protein>
    <submittedName>
        <fullName evidence="1">Arginine deiminase</fullName>
        <ecNumber evidence="1">3.5.3.6</ecNumber>
    </submittedName>
</protein>
<keyword evidence="2" id="KW-1185">Reference proteome</keyword>
<proteinExistence type="predicted"/>
<name>A0ACD5DE13_9LACO</name>